<organism evidence="5">
    <name type="scientific">Rosellinia necatrix</name>
    <name type="common">White root-rot fungus</name>
    <dbReference type="NCBI Taxonomy" id="77044"/>
    <lineage>
        <taxon>Eukaryota</taxon>
        <taxon>Fungi</taxon>
        <taxon>Dikarya</taxon>
        <taxon>Ascomycota</taxon>
        <taxon>Pezizomycotina</taxon>
        <taxon>Sordariomycetes</taxon>
        <taxon>Xylariomycetidae</taxon>
        <taxon>Xylariales</taxon>
        <taxon>Xylariaceae</taxon>
        <taxon>Rosellinia</taxon>
    </lineage>
</organism>
<dbReference type="PANTHER" id="PTHR10039">
    <property type="entry name" value="AMELOGENIN"/>
    <property type="match status" value="1"/>
</dbReference>
<gene>
    <name evidence="5" type="ORF">SAMD00023353_1501240</name>
</gene>
<dbReference type="SMART" id="SM00248">
    <property type="entry name" value="ANK"/>
    <property type="match status" value="6"/>
</dbReference>
<feature type="repeat" description="ANK" evidence="2">
    <location>
        <begin position="643"/>
        <end position="675"/>
    </location>
</feature>
<feature type="repeat" description="ANK" evidence="2">
    <location>
        <begin position="610"/>
        <end position="642"/>
    </location>
</feature>
<evidence type="ECO:0000256" key="1">
    <source>
        <dbReference type="ARBA" id="ARBA00022737"/>
    </source>
</evidence>
<feature type="region of interest" description="Disordered" evidence="3">
    <location>
        <begin position="1"/>
        <end position="24"/>
    </location>
</feature>
<dbReference type="InterPro" id="IPR027417">
    <property type="entry name" value="P-loop_NTPase"/>
</dbReference>
<dbReference type="PROSITE" id="PS50088">
    <property type="entry name" value="ANK_REPEAT"/>
    <property type="match status" value="4"/>
</dbReference>
<feature type="compositionally biased region" description="Basic and acidic residues" evidence="3">
    <location>
        <begin position="1"/>
        <end position="10"/>
    </location>
</feature>
<dbReference type="Pfam" id="PF00023">
    <property type="entry name" value="Ank"/>
    <property type="match status" value="1"/>
</dbReference>
<evidence type="ECO:0000256" key="2">
    <source>
        <dbReference type="PROSITE-ProRule" id="PRU00023"/>
    </source>
</evidence>
<dbReference type="InterPro" id="IPR002110">
    <property type="entry name" value="Ankyrin_rpt"/>
</dbReference>
<accession>A0A1W2TIU9</accession>
<keyword evidence="6" id="KW-1185">Reference proteome</keyword>
<dbReference type="Gene3D" id="3.40.50.300">
    <property type="entry name" value="P-loop containing nucleotide triphosphate hydrolases"/>
    <property type="match status" value="1"/>
</dbReference>
<evidence type="ECO:0000313" key="5">
    <source>
        <dbReference type="EMBL" id="GAP88112.1"/>
    </source>
</evidence>
<protein>
    <submittedName>
        <fullName evidence="5">Putative NACHT and Ankyrin domain protein</fullName>
    </submittedName>
</protein>
<dbReference type="Pfam" id="PF24883">
    <property type="entry name" value="NPHP3_N"/>
    <property type="match status" value="1"/>
</dbReference>
<dbReference type="InterPro" id="IPR007111">
    <property type="entry name" value="NACHT_NTPase"/>
</dbReference>
<feature type="repeat" description="ANK" evidence="2">
    <location>
        <begin position="708"/>
        <end position="740"/>
    </location>
</feature>
<feature type="domain" description="NACHT" evidence="4">
    <location>
        <begin position="113"/>
        <end position="268"/>
    </location>
</feature>
<dbReference type="EMBL" id="DF977460">
    <property type="protein sequence ID" value="GAP88112.1"/>
    <property type="molecule type" value="Genomic_DNA"/>
</dbReference>
<dbReference type="Pfam" id="PF22939">
    <property type="entry name" value="WHD_GPIID"/>
    <property type="match status" value="1"/>
</dbReference>
<sequence length="781" mass="86944">MSLKRGREPDDPLEQTPRSDGPLPSQVIGNITVASNSQVLTGIFNMSPDDRKPQNPQEVFQKKVDNCRDTLLLTDPDDDRATLVSAKGKRTSGTCEWIRGNKTYQSWLGGDAQPLWISGGPGKGKTVLSIFLTEELERLCYDSGSITLLFYFCNQQDERQNNAMAILRGLVYQLLTKHPNLATHAMPSFRSEKNTQNTLASVHPLWRIFHNILRDPSLGTVYCVIDGLDECDVESTRQLVQYFTDLFSPGSSEITNMTLKLVIVSRPGMVELNDFPQIRLDPDNDGYVNSDIELFVSAGVGKLSEKIKGFDNIFRTHVHDTILSRAEGTFLWAGFVMDELCKKRTCTEIQETLETIPKGLRAIFDRMMHQIRSNQRHKTLLIFHWVTFAVRPLTLEELAVVTGIQPSPPITAKQATYDEVDLCGPFLEVHENKVNFVHQSAKDYLLQMVHDGHPQFYIKPEEAHLQLARTCLDLVKAGYLKYGNKCNGTFMDRNLTSLDYAMQHWADHARCASISVIGLLDQSRPSFQGESIIWSFQTTRYPIIRWCEIGNSLLAISSFFGIIPWIEKLLGESSCQTTIDAIMAATENMNISIVHLLLDHGVNINGCNSNGWTALTYAAAEGHTAIVRLLLDRGADINAFDGDGWTALITAAFYGEITIVELLLDCGADINACDGDDWTALLAAASNRNAAIVQLLLGRGADILPDNNGETALMRASKKGKKEVVALLLDCGADMNIKNCKGDMALTLAMRNNHTVVVRMLLTHQCRPNYKEEAGNTSVRV</sequence>
<dbReference type="PRINTS" id="PR01415">
    <property type="entry name" value="ANKYRIN"/>
</dbReference>
<keyword evidence="2" id="KW-0040">ANK repeat</keyword>
<feature type="repeat" description="ANK" evidence="2">
    <location>
        <begin position="676"/>
        <end position="708"/>
    </location>
</feature>
<dbReference type="Gene3D" id="1.25.40.20">
    <property type="entry name" value="Ankyrin repeat-containing domain"/>
    <property type="match status" value="3"/>
</dbReference>
<name>A0A1W2TIU9_ROSNE</name>
<dbReference type="AlphaFoldDB" id="A0A1W2TIU9"/>
<evidence type="ECO:0000259" key="4">
    <source>
        <dbReference type="PROSITE" id="PS50837"/>
    </source>
</evidence>
<dbReference type="SUPFAM" id="SSF48403">
    <property type="entry name" value="Ankyrin repeat"/>
    <property type="match status" value="1"/>
</dbReference>
<dbReference type="STRING" id="77044.A0A1W2TIU9"/>
<proteinExistence type="predicted"/>
<dbReference type="PROSITE" id="PS50297">
    <property type="entry name" value="ANK_REP_REGION"/>
    <property type="match status" value="4"/>
</dbReference>
<evidence type="ECO:0000256" key="3">
    <source>
        <dbReference type="SAM" id="MobiDB-lite"/>
    </source>
</evidence>
<dbReference type="PROSITE" id="PS50837">
    <property type="entry name" value="NACHT"/>
    <property type="match status" value="1"/>
</dbReference>
<dbReference type="OrthoDB" id="20872at2759"/>
<dbReference type="InterPro" id="IPR056884">
    <property type="entry name" value="NPHP3-like_N"/>
</dbReference>
<dbReference type="Pfam" id="PF12796">
    <property type="entry name" value="Ank_2"/>
    <property type="match status" value="2"/>
</dbReference>
<reference evidence="5" key="1">
    <citation type="submission" date="2016-03" db="EMBL/GenBank/DDBJ databases">
        <title>Draft genome sequence of Rosellinia necatrix.</title>
        <authorList>
            <person name="Kanematsu S."/>
        </authorList>
    </citation>
    <scope>NUCLEOTIDE SEQUENCE [LARGE SCALE GENOMIC DNA]</scope>
    <source>
        <strain evidence="5">W97</strain>
    </source>
</reference>
<dbReference type="InterPro" id="IPR036770">
    <property type="entry name" value="Ankyrin_rpt-contain_sf"/>
</dbReference>
<evidence type="ECO:0000313" key="6">
    <source>
        <dbReference type="Proteomes" id="UP000054516"/>
    </source>
</evidence>
<dbReference type="OMA" id="ANDIERF"/>
<dbReference type="Proteomes" id="UP000054516">
    <property type="component" value="Unassembled WGS sequence"/>
</dbReference>
<dbReference type="PANTHER" id="PTHR10039:SF14">
    <property type="entry name" value="NACHT DOMAIN-CONTAINING PROTEIN"/>
    <property type="match status" value="1"/>
</dbReference>
<keyword evidence="1" id="KW-0677">Repeat</keyword>
<dbReference type="InterPro" id="IPR054471">
    <property type="entry name" value="GPIID_WHD"/>
</dbReference>